<dbReference type="AlphaFoldDB" id="A0AAD6ZWB3"/>
<keyword evidence="2" id="KW-1185">Reference proteome</keyword>
<protein>
    <submittedName>
        <fullName evidence="1">Uncharacterized protein</fullName>
    </submittedName>
</protein>
<accession>A0AAD6ZWB3</accession>
<sequence>MAIDALSTITSSSHIRRINFFFLYPTRNACAQLDSTLAGLSLDHPLAVEVEIMPGRYNISPYFPQLNSRNMLRRVDREHNWIESYIGKTGPFY</sequence>
<proteinExistence type="predicted"/>
<name>A0AAD6ZWB3_9AGAR</name>
<dbReference type="EMBL" id="JARIHO010000024">
    <property type="protein sequence ID" value="KAJ7342872.1"/>
    <property type="molecule type" value="Genomic_DNA"/>
</dbReference>
<evidence type="ECO:0000313" key="2">
    <source>
        <dbReference type="Proteomes" id="UP001218218"/>
    </source>
</evidence>
<comment type="caution">
    <text evidence="1">The sequence shown here is derived from an EMBL/GenBank/DDBJ whole genome shotgun (WGS) entry which is preliminary data.</text>
</comment>
<dbReference type="Proteomes" id="UP001218218">
    <property type="component" value="Unassembled WGS sequence"/>
</dbReference>
<evidence type="ECO:0000313" key="1">
    <source>
        <dbReference type="EMBL" id="KAJ7342872.1"/>
    </source>
</evidence>
<reference evidence="1" key="1">
    <citation type="submission" date="2023-03" db="EMBL/GenBank/DDBJ databases">
        <title>Massive genome expansion in bonnet fungi (Mycena s.s.) driven by repeated elements and novel gene families across ecological guilds.</title>
        <authorList>
            <consortium name="Lawrence Berkeley National Laboratory"/>
            <person name="Harder C.B."/>
            <person name="Miyauchi S."/>
            <person name="Viragh M."/>
            <person name="Kuo A."/>
            <person name="Thoen E."/>
            <person name="Andreopoulos B."/>
            <person name="Lu D."/>
            <person name="Skrede I."/>
            <person name="Drula E."/>
            <person name="Henrissat B."/>
            <person name="Morin E."/>
            <person name="Kohler A."/>
            <person name="Barry K."/>
            <person name="LaButti K."/>
            <person name="Morin E."/>
            <person name="Salamov A."/>
            <person name="Lipzen A."/>
            <person name="Mereny Z."/>
            <person name="Hegedus B."/>
            <person name="Baldrian P."/>
            <person name="Stursova M."/>
            <person name="Weitz H."/>
            <person name="Taylor A."/>
            <person name="Grigoriev I.V."/>
            <person name="Nagy L.G."/>
            <person name="Martin F."/>
            <person name="Kauserud H."/>
        </authorList>
    </citation>
    <scope>NUCLEOTIDE SEQUENCE</scope>
    <source>
        <strain evidence="1">CBHHK002</strain>
    </source>
</reference>
<organism evidence="1 2">
    <name type="scientific">Mycena albidolilacea</name>
    <dbReference type="NCBI Taxonomy" id="1033008"/>
    <lineage>
        <taxon>Eukaryota</taxon>
        <taxon>Fungi</taxon>
        <taxon>Dikarya</taxon>
        <taxon>Basidiomycota</taxon>
        <taxon>Agaricomycotina</taxon>
        <taxon>Agaricomycetes</taxon>
        <taxon>Agaricomycetidae</taxon>
        <taxon>Agaricales</taxon>
        <taxon>Marasmiineae</taxon>
        <taxon>Mycenaceae</taxon>
        <taxon>Mycena</taxon>
    </lineage>
</organism>
<gene>
    <name evidence="1" type="ORF">DFH08DRAFT_962900</name>
</gene>